<feature type="transmembrane region" description="Helical" evidence="1">
    <location>
        <begin position="6"/>
        <end position="29"/>
    </location>
</feature>
<dbReference type="OrthoDB" id="9781333at2"/>
<keyword evidence="1" id="KW-0812">Transmembrane</keyword>
<reference evidence="3 4" key="1">
    <citation type="journal article" date="2011" name="J. Bacteriol.">
        <title>Draft genome sequence of the anoxygenic filamentous phototrophic bacterium Oscillochloris trichoides subsp. DG-6.</title>
        <authorList>
            <person name="Kuznetsov B.B."/>
            <person name="Ivanovsky R.N."/>
            <person name="Keppen O.I."/>
            <person name="Sukhacheva M.V."/>
            <person name="Bumazhkin B.K."/>
            <person name="Patutina E.O."/>
            <person name="Beletsky A.V."/>
            <person name="Mardanov A.V."/>
            <person name="Baslerov R.V."/>
            <person name="Panteleeva A.N."/>
            <person name="Kolganova T.V."/>
            <person name="Ravin N.V."/>
            <person name="Skryabin K.G."/>
        </authorList>
    </citation>
    <scope>NUCLEOTIDE SEQUENCE [LARGE SCALE GENOMIC DNA]</scope>
    <source>
        <strain evidence="3 4">DG-6</strain>
    </source>
</reference>
<dbReference type="PANTHER" id="PTHR37947">
    <property type="entry name" value="BLL2462 PROTEIN"/>
    <property type="match status" value="1"/>
</dbReference>
<dbReference type="Gene3D" id="3.40.50.410">
    <property type="entry name" value="von Willebrand factor, type A domain"/>
    <property type="match status" value="1"/>
</dbReference>
<dbReference type="HOGENOM" id="CLU_007196_0_0_0"/>
<feature type="domain" description="VWFA" evidence="2">
    <location>
        <begin position="411"/>
        <end position="580"/>
    </location>
</feature>
<keyword evidence="4" id="KW-1185">Reference proteome</keyword>
<dbReference type="Proteomes" id="UP000054010">
    <property type="component" value="Unassembled WGS sequence"/>
</dbReference>
<evidence type="ECO:0000256" key="1">
    <source>
        <dbReference type="SAM" id="Phobius"/>
    </source>
</evidence>
<comment type="caution">
    <text evidence="3">The sequence shown here is derived from an EMBL/GenBank/DDBJ whole genome shotgun (WGS) entry which is preliminary data.</text>
</comment>
<dbReference type="InterPro" id="IPR029062">
    <property type="entry name" value="Class_I_gatase-like"/>
</dbReference>
<dbReference type="AlphaFoldDB" id="E1IDD9"/>
<gene>
    <name evidence="3" type="ORF">OSCT_1340</name>
</gene>
<dbReference type="SMART" id="SM00327">
    <property type="entry name" value="VWA"/>
    <property type="match status" value="2"/>
</dbReference>
<evidence type="ECO:0000259" key="2">
    <source>
        <dbReference type="PROSITE" id="PS50234"/>
    </source>
</evidence>
<dbReference type="InterPro" id="IPR010768">
    <property type="entry name" value="GATase1-like"/>
</dbReference>
<feature type="domain" description="VWFA" evidence="2">
    <location>
        <begin position="68"/>
        <end position="191"/>
    </location>
</feature>
<dbReference type="Pfam" id="PF07090">
    <property type="entry name" value="GATase1_like"/>
    <property type="match status" value="1"/>
</dbReference>
<evidence type="ECO:0000313" key="3">
    <source>
        <dbReference type="EMBL" id="EFO80816.1"/>
    </source>
</evidence>
<dbReference type="InterPro" id="IPR036465">
    <property type="entry name" value="vWFA_dom_sf"/>
</dbReference>
<feature type="transmembrane region" description="Helical" evidence="1">
    <location>
        <begin position="41"/>
        <end position="62"/>
    </location>
</feature>
<accession>E1IDD9</accession>
<dbReference type="PROSITE" id="PS50234">
    <property type="entry name" value="VWFA"/>
    <property type="match status" value="2"/>
</dbReference>
<keyword evidence="1" id="KW-1133">Transmembrane helix</keyword>
<dbReference type="SUPFAM" id="SSF53300">
    <property type="entry name" value="vWA-like"/>
    <property type="match status" value="2"/>
</dbReference>
<dbReference type="CDD" id="cd00198">
    <property type="entry name" value="vWFA"/>
    <property type="match status" value="1"/>
</dbReference>
<dbReference type="Pfam" id="PF00092">
    <property type="entry name" value="VWA"/>
    <property type="match status" value="1"/>
</dbReference>
<protein>
    <submittedName>
        <fullName evidence="3">von Willebrand factor type A</fullName>
    </submittedName>
</protein>
<dbReference type="STRING" id="765420.OSCT_1340"/>
<proteinExistence type="predicted"/>
<sequence>MPHLAFLYPEMLWLCGLLAVLWGVALLTPRRLRGRRFWVGLGLRSLIGVALVLAVAGVQVVLPVRHLTTIFLLDGSDSLAPSLRAQAESFIQAALAEMPEGDQAAIVVFGAVPLVERLPSAGRQLGRIDALPEVGATDIAAAIQLGVALFPAESEKRLVLLSDGAENRGDAQAAAQLARSRNIPISFVDLSLPGGDAEILVAELALPSQVRVGQMVRITALVESSVAQRASVRLIGDQGVLAEEVLDLPAGSTQVPFEVQVTARGMQQLRVVVQGEVDGRVQNNEAAAIIQAYGPRQILLVAANSADAQPLASALEAANFQTAIRVPAEMPNDLIGLSEYAAVIVVNTPARALPAGAMEALEISVRDLGRGLLMIGGEQSFGAGGYRDTPVEAALPVYMDVRDREQRPDLALVFVIDRSGSMAEPAGNVQKLDIAKEALVQAIRMLYGEDRVGIVTFDSQAYTTMPITQGVGEEEVLQAIASVTADGGTNIGAGLSAGQRMLTGVEAKIKHMILLTDGWGEGNDQLAVVEAMRAQGITLSVVAAGSDTAEELKTLATAGGGRYYAAAIMQAVPQILVDETITVAGKLIVERRFVPVATGNSPILAGISQVPPLYGLHGSSLKQTARLILMSDEQEPLLAIWQYGLGQSGAWLSDTSGRWAKEWITWSEFPRFAAQMVGALVPSQESASVGGEVLVAGGETILRLDTQGVDIPNLVLSATLIDAAGNQSSLALNQVGPGQYQARLVGPSPGTYLVQIRGSAAGQVVVHETLGLVVPYAAEYRAGQGNRGLLEQLAQISGGAVISTPAAAFTPVETGVSAAYEMGLALVLLALVAWPVDIGVRRWVGKLRGPKREDRGRKEPTDDPALERLAAARRQAIARLRGREE</sequence>
<evidence type="ECO:0000313" key="4">
    <source>
        <dbReference type="Proteomes" id="UP000054010"/>
    </source>
</evidence>
<dbReference type="SUPFAM" id="SSF52317">
    <property type="entry name" value="Class I glutamine amidotransferase-like"/>
    <property type="match status" value="1"/>
</dbReference>
<organism evidence="3 4">
    <name type="scientific">Oscillochloris trichoides DG-6</name>
    <dbReference type="NCBI Taxonomy" id="765420"/>
    <lineage>
        <taxon>Bacteria</taxon>
        <taxon>Bacillati</taxon>
        <taxon>Chloroflexota</taxon>
        <taxon>Chloroflexia</taxon>
        <taxon>Chloroflexales</taxon>
        <taxon>Chloroflexineae</taxon>
        <taxon>Oscillochloridaceae</taxon>
        <taxon>Oscillochloris</taxon>
    </lineage>
</organism>
<dbReference type="Pfam" id="PF13519">
    <property type="entry name" value="VWA_2"/>
    <property type="match status" value="1"/>
</dbReference>
<dbReference type="InterPro" id="IPR002035">
    <property type="entry name" value="VWF_A"/>
</dbReference>
<dbReference type="eggNOG" id="COG2304">
    <property type="taxonomic scope" value="Bacteria"/>
</dbReference>
<dbReference type="EMBL" id="ADVR01000040">
    <property type="protein sequence ID" value="EFO80816.1"/>
    <property type="molecule type" value="Genomic_DNA"/>
</dbReference>
<dbReference type="eggNOG" id="COG5426">
    <property type="taxonomic scope" value="Bacteria"/>
</dbReference>
<dbReference type="Gene3D" id="3.40.50.880">
    <property type="match status" value="2"/>
</dbReference>
<keyword evidence="1" id="KW-0472">Membrane</keyword>
<name>E1IDD9_9CHLR</name>
<dbReference type="PANTHER" id="PTHR37947:SF2">
    <property type="entry name" value="VON WILLEBRAND FACTOR TYPE A"/>
    <property type="match status" value="1"/>
</dbReference>